<keyword evidence="1" id="KW-1133">Transmembrane helix</keyword>
<dbReference type="Proteomes" id="UP000812440">
    <property type="component" value="Chromosome 8_10"/>
</dbReference>
<reference evidence="2" key="1">
    <citation type="thesis" date="2020" institute="ProQuest LLC" country="789 East Eisenhower Parkway, Ann Arbor, MI, USA">
        <title>Comparative Genomics and Chromosome Evolution.</title>
        <authorList>
            <person name="Mudd A.B."/>
        </authorList>
    </citation>
    <scope>NUCLEOTIDE SEQUENCE</scope>
    <source>
        <strain evidence="2">Female2</strain>
        <tissue evidence="2">Blood</tissue>
    </source>
</reference>
<organism evidence="2 3">
    <name type="scientific">Hymenochirus boettgeri</name>
    <name type="common">Congo dwarf clawed frog</name>
    <dbReference type="NCBI Taxonomy" id="247094"/>
    <lineage>
        <taxon>Eukaryota</taxon>
        <taxon>Metazoa</taxon>
        <taxon>Chordata</taxon>
        <taxon>Craniata</taxon>
        <taxon>Vertebrata</taxon>
        <taxon>Euteleostomi</taxon>
        <taxon>Amphibia</taxon>
        <taxon>Batrachia</taxon>
        <taxon>Anura</taxon>
        <taxon>Pipoidea</taxon>
        <taxon>Pipidae</taxon>
        <taxon>Pipinae</taxon>
        <taxon>Hymenochirus</taxon>
    </lineage>
</organism>
<protein>
    <submittedName>
        <fullName evidence="2">Uncharacterized protein</fullName>
    </submittedName>
</protein>
<keyword evidence="1" id="KW-0472">Membrane</keyword>
<evidence type="ECO:0000256" key="1">
    <source>
        <dbReference type="SAM" id="Phobius"/>
    </source>
</evidence>
<evidence type="ECO:0000313" key="3">
    <source>
        <dbReference type="Proteomes" id="UP000812440"/>
    </source>
</evidence>
<keyword evidence="1" id="KW-0812">Transmembrane</keyword>
<accession>A0A8T2JZB3</accession>
<proteinExistence type="predicted"/>
<gene>
    <name evidence="2" type="ORF">GDO86_015786</name>
</gene>
<keyword evidence="3" id="KW-1185">Reference proteome</keyword>
<evidence type="ECO:0000313" key="2">
    <source>
        <dbReference type="EMBL" id="KAG8448844.1"/>
    </source>
</evidence>
<feature type="transmembrane region" description="Helical" evidence="1">
    <location>
        <begin position="7"/>
        <end position="28"/>
    </location>
</feature>
<feature type="transmembrane region" description="Helical" evidence="1">
    <location>
        <begin position="48"/>
        <end position="72"/>
    </location>
</feature>
<sequence length="95" mass="11026">MYFSLLFFSFLYVTLFDNLFFFFIPSFSASVYLSFFSTFPSLLFVSTLLVYILPLIFSIQSLCLFSLLSLLAKYTRGDCGLNMTLDFQLSDYCID</sequence>
<comment type="caution">
    <text evidence="2">The sequence shown here is derived from an EMBL/GenBank/DDBJ whole genome shotgun (WGS) entry which is preliminary data.</text>
</comment>
<dbReference type="AlphaFoldDB" id="A0A8T2JZB3"/>
<dbReference type="EMBL" id="JAACNH010000003">
    <property type="protein sequence ID" value="KAG8448844.1"/>
    <property type="molecule type" value="Genomic_DNA"/>
</dbReference>
<name>A0A8T2JZB3_9PIPI</name>